<name>A0ABT5WCS9_9GAMM</name>
<keyword evidence="2" id="KW-1185">Reference proteome</keyword>
<dbReference type="EMBL" id="JAMZEG020000002">
    <property type="protein sequence ID" value="MDE8602635.1"/>
    <property type="molecule type" value="Genomic_DNA"/>
</dbReference>
<dbReference type="InterPro" id="IPR036291">
    <property type="entry name" value="NAD(P)-bd_dom_sf"/>
</dbReference>
<reference evidence="1" key="1">
    <citation type="submission" date="2023-01" db="EMBL/GenBank/DDBJ databases">
        <title>Psychroserpens sp. MSW6 and Marinomonas sp. RSW2, isolated from seawater.</title>
        <authorList>
            <person name="Kristyanto S."/>
            <person name="Jung J."/>
            <person name="Kim J.M."/>
            <person name="Jeon C.O."/>
        </authorList>
    </citation>
    <scope>NUCLEOTIDE SEQUENCE</scope>
    <source>
        <strain evidence="1">RSW2</strain>
    </source>
</reference>
<dbReference type="Gene3D" id="3.90.25.10">
    <property type="entry name" value="UDP-galactose 4-epimerase, domain 1"/>
    <property type="match status" value="1"/>
</dbReference>
<evidence type="ECO:0000313" key="2">
    <source>
        <dbReference type="Proteomes" id="UP001139522"/>
    </source>
</evidence>
<dbReference type="Proteomes" id="UP001139522">
    <property type="component" value="Unassembled WGS sequence"/>
</dbReference>
<evidence type="ECO:0000313" key="1">
    <source>
        <dbReference type="EMBL" id="MDE8602635.1"/>
    </source>
</evidence>
<comment type="caution">
    <text evidence="1">The sequence shown here is derived from an EMBL/GenBank/DDBJ whole genome shotgun (WGS) entry which is preliminary data.</text>
</comment>
<proteinExistence type="predicted"/>
<gene>
    <name evidence="1" type="ORF">M3I01_006800</name>
</gene>
<organism evidence="1 2">
    <name type="scientific">Marinomonas maritima</name>
    <dbReference type="NCBI Taxonomy" id="2940935"/>
    <lineage>
        <taxon>Bacteria</taxon>
        <taxon>Pseudomonadati</taxon>
        <taxon>Pseudomonadota</taxon>
        <taxon>Gammaproteobacteria</taxon>
        <taxon>Oceanospirillales</taxon>
        <taxon>Oceanospirillaceae</taxon>
        <taxon>Marinomonas</taxon>
    </lineage>
</organism>
<sequence length="114" mass="12347">MVATEDVGRIAAESLCENWDGTRIIELEGPAMYSPNEVAMYLSQALGKTINPISIPESNWLQSISGQGFSTAAITGFIEMTQGLNSGHITFNNSNIDRRQGNISLEVIINGMNI</sequence>
<dbReference type="SUPFAM" id="SSF51735">
    <property type="entry name" value="NAD(P)-binding Rossmann-fold domains"/>
    <property type="match status" value="1"/>
</dbReference>
<dbReference type="Gene3D" id="3.40.50.720">
    <property type="entry name" value="NAD(P)-binding Rossmann-like Domain"/>
    <property type="match status" value="1"/>
</dbReference>
<dbReference type="RefSeq" id="WP_255895030.1">
    <property type="nucleotide sequence ID" value="NZ_JAMZEG020000002.1"/>
</dbReference>
<protein>
    <submittedName>
        <fullName evidence="1">Uncharacterized protein</fullName>
    </submittedName>
</protein>
<accession>A0ABT5WCS9</accession>